<dbReference type="PANTHER" id="PTHR31157">
    <property type="entry name" value="SCP DOMAIN-CONTAINING PROTEIN"/>
    <property type="match status" value="1"/>
</dbReference>
<dbReference type="RefSeq" id="WP_181813418.1">
    <property type="nucleotide sequence ID" value="NZ_QQZY01000002.1"/>
</dbReference>
<dbReference type="PANTHER" id="PTHR31157:SF1">
    <property type="entry name" value="SCP DOMAIN-CONTAINING PROTEIN"/>
    <property type="match status" value="1"/>
</dbReference>
<dbReference type="Proteomes" id="UP000254134">
    <property type="component" value="Unassembled WGS sequence"/>
</dbReference>
<evidence type="ECO:0000313" key="4">
    <source>
        <dbReference type="Proteomes" id="UP000254134"/>
    </source>
</evidence>
<feature type="domain" description="SCP" evidence="2">
    <location>
        <begin position="44"/>
        <end position="159"/>
    </location>
</feature>
<name>A0A7M2Z0W5_9ACTN</name>
<comment type="caution">
    <text evidence="3">The sequence shown here is derived from an EMBL/GenBank/DDBJ whole genome shotgun (WGS) entry which is preliminary data.</text>
</comment>
<dbReference type="InterPro" id="IPR014044">
    <property type="entry name" value="CAP_dom"/>
</dbReference>
<protein>
    <submittedName>
        <fullName evidence="3">Putative SCP/PR1 domain-containing protein</fullName>
    </submittedName>
</protein>
<feature type="signal peptide" evidence="1">
    <location>
        <begin position="1"/>
        <end position="19"/>
    </location>
</feature>
<evidence type="ECO:0000256" key="1">
    <source>
        <dbReference type="SAM" id="SignalP"/>
    </source>
</evidence>
<reference evidence="4" key="2">
    <citation type="journal article" date="2019" name="MicrobiologyOpen">
        <title>High-quality draft genome sequence of Gaiella occulta isolated from a 150 meter deep mineral water borehole and comparison with the genome sequences of other deep-branching lineages of the phylum Actinobacteria.</title>
        <authorList>
            <person name="Severino R."/>
            <person name="Froufe H.J.C."/>
            <person name="Barroso C."/>
            <person name="Albuquerque L."/>
            <person name="Lobo-da-Cunha A."/>
            <person name="da Costa M.S."/>
            <person name="Egas C."/>
        </authorList>
    </citation>
    <scope>NUCLEOTIDE SEQUENCE [LARGE SCALE GENOMIC DNA]</scope>
    <source>
        <strain evidence="4">F2-233</strain>
    </source>
</reference>
<evidence type="ECO:0000313" key="3">
    <source>
        <dbReference type="EMBL" id="RDI75413.1"/>
    </source>
</evidence>
<reference evidence="3 4" key="1">
    <citation type="submission" date="2018-07" db="EMBL/GenBank/DDBJ databases">
        <title>High-quality-draft genome sequence of Gaiella occulta.</title>
        <authorList>
            <person name="Severino R."/>
            <person name="Froufe H.J.C."/>
            <person name="Rainey F.A."/>
            <person name="Barroso C."/>
            <person name="Albuquerque L."/>
            <person name="Lobo-Da-Cunha A."/>
            <person name="Da Costa M.S."/>
            <person name="Egas C."/>
        </authorList>
    </citation>
    <scope>NUCLEOTIDE SEQUENCE [LARGE SCALE GENOMIC DNA]</scope>
    <source>
        <strain evidence="3 4">F2-233</strain>
    </source>
</reference>
<organism evidence="3 4">
    <name type="scientific">Gaiella occulta</name>
    <dbReference type="NCBI Taxonomy" id="1002870"/>
    <lineage>
        <taxon>Bacteria</taxon>
        <taxon>Bacillati</taxon>
        <taxon>Actinomycetota</taxon>
        <taxon>Thermoleophilia</taxon>
        <taxon>Gaiellales</taxon>
        <taxon>Gaiellaceae</taxon>
        <taxon>Gaiella</taxon>
    </lineage>
</organism>
<proteinExistence type="predicted"/>
<dbReference type="InterPro" id="IPR035940">
    <property type="entry name" value="CAP_sf"/>
</dbReference>
<evidence type="ECO:0000259" key="2">
    <source>
        <dbReference type="Pfam" id="PF00188"/>
    </source>
</evidence>
<dbReference type="SUPFAM" id="SSF55797">
    <property type="entry name" value="PR-1-like"/>
    <property type="match status" value="1"/>
</dbReference>
<keyword evidence="1" id="KW-0732">Signal</keyword>
<dbReference type="AlphaFoldDB" id="A0A7M2Z0W5"/>
<sequence>MRRTAVIGALLLALSGVVAGTSGASARAETSAVRLPGLEQGIFSKLNQLRRSRGLATLSVSRALDASAVMHSKAMAAGGFFAHSSADGTPFSDRIKRFYPPMPGGAWSVGENLLYNTAAVDADAALASWLASPPHREILLGVRWREVGVGAVRAPSSTGTFGEGPVWIITMDFGARGSVPSRTLAKPRPK</sequence>
<feature type="chain" id="PRO_5039357864" evidence="1">
    <location>
        <begin position="20"/>
        <end position="190"/>
    </location>
</feature>
<dbReference type="CDD" id="cd05379">
    <property type="entry name" value="CAP_bacterial"/>
    <property type="match status" value="1"/>
</dbReference>
<accession>A0A7M2Z0W5</accession>
<keyword evidence="4" id="KW-1185">Reference proteome</keyword>
<dbReference type="EMBL" id="QQZY01000002">
    <property type="protein sequence ID" value="RDI75413.1"/>
    <property type="molecule type" value="Genomic_DNA"/>
</dbReference>
<dbReference type="Gene3D" id="3.40.33.10">
    <property type="entry name" value="CAP"/>
    <property type="match status" value="1"/>
</dbReference>
<dbReference type="Pfam" id="PF00188">
    <property type="entry name" value="CAP"/>
    <property type="match status" value="1"/>
</dbReference>
<gene>
    <name evidence="3" type="ORF">Gocc_1211</name>
</gene>